<sequence>MRAVRSSTAATAPNRLLTPWNSRTSPVAITPPLSRRCSPHPARGGPSIANPRRLPGRPAGSVSGVTDLESNAAASGSAVQVRVDRALGHLTLDRPRAINALDLGMLRILRRTLEAWAVHPGVDAVLLDGSGDRGFCAGGDVRGLREQVIGGRIGDVASFFREEYAVDALIGSYPKPVVVFADGVTMGGGIGLAGHAAVRIVTERSRLAMPEVRIGFTPDVGGSLLLGRAPGRVGEYLALTGGTMDAADAIYAGFADHLVPADRLGDLREALTSRADPQTPTELALLFDETPEPSRLSLARPWIDDAFAGESVDEIEARLRARPEPEAQRTADDLAALPPTALTVTLAAVRAARQLPDLPAALEREYGLVMWFAQTQPDLAEGIRARLVDKDDAPTWSPASRAELAERLVDEAFSFEPRPPLWDRPDPDPDLGRG</sequence>
<comment type="caution">
    <text evidence="6">The sequence shown here is derived from an EMBL/GenBank/DDBJ whole genome shotgun (WGS) entry which is preliminary data.</text>
</comment>
<keyword evidence="3" id="KW-0378">Hydrolase</keyword>
<dbReference type="GO" id="GO:0003860">
    <property type="term" value="F:3-hydroxyisobutyryl-CoA hydrolase activity"/>
    <property type="evidence" value="ECO:0007669"/>
    <property type="project" value="UniProtKB-EC"/>
</dbReference>
<dbReference type="InterPro" id="IPR032259">
    <property type="entry name" value="HIBYL-CoA-H"/>
</dbReference>
<dbReference type="InterPro" id="IPR029045">
    <property type="entry name" value="ClpP/crotonase-like_dom_sf"/>
</dbReference>
<dbReference type="GO" id="GO:0005829">
    <property type="term" value="C:cytosol"/>
    <property type="evidence" value="ECO:0007669"/>
    <property type="project" value="TreeGrafter"/>
</dbReference>
<feature type="compositionally biased region" description="Basic and acidic residues" evidence="4">
    <location>
        <begin position="421"/>
        <end position="434"/>
    </location>
</feature>
<evidence type="ECO:0000259" key="5">
    <source>
        <dbReference type="Pfam" id="PF16113"/>
    </source>
</evidence>
<dbReference type="CDD" id="cd06558">
    <property type="entry name" value="crotonase-like"/>
    <property type="match status" value="1"/>
</dbReference>
<dbReference type="SUPFAM" id="SSF52096">
    <property type="entry name" value="ClpP/crotonase"/>
    <property type="match status" value="1"/>
</dbReference>
<evidence type="ECO:0000256" key="3">
    <source>
        <dbReference type="ARBA" id="ARBA00022801"/>
    </source>
</evidence>
<dbReference type="Proteomes" id="UP000327039">
    <property type="component" value="Unassembled WGS sequence"/>
</dbReference>
<keyword evidence="6" id="KW-0413">Isomerase</keyword>
<keyword evidence="7" id="KW-1185">Reference proteome</keyword>
<dbReference type="GO" id="GO:0016853">
    <property type="term" value="F:isomerase activity"/>
    <property type="evidence" value="ECO:0007669"/>
    <property type="project" value="UniProtKB-KW"/>
</dbReference>
<accession>A0A5J5IW77</accession>
<comment type="catalytic activity">
    <reaction evidence="1">
        <text>3-hydroxy-2-methylpropanoyl-CoA + H2O = 3-hydroxy-2-methylpropanoate + CoA + H(+)</text>
        <dbReference type="Rhea" id="RHEA:20888"/>
        <dbReference type="ChEBI" id="CHEBI:11805"/>
        <dbReference type="ChEBI" id="CHEBI:15377"/>
        <dbReference type="ChEBI" id="CHEBI:15378"/>
        <dbReference type="ChEBI" id="CHEBI:57287"/>
        <dbReference type="ChEBI" id="CHEBI:57340"/>
        <dbReference type="EC" id="3.1.2.4"/>
    </reaction>
</comment>
<evidence type="ECO:0000256" key="2">
    <source>
        <dbReference type="ARBA" id="ARBA00011915"/>
    </source>
</evidence>
<dbReference type="NCBIfam" id="NF004127">
    <property type="entry name" value="PRK05617.1"/>
    <property type="match status" value="1"/>
</dbReference>
<evidence type="ECO:0000256" key="1">
    <source>
        <dbReference type="ARBA" id="ARBA00001709"/>
    </source>
</evidence>
<name>A0A5J5IW77_9MICO</name>
<dbReference type="InterPro" id="IPR045004">
    <property type="entry name" value="ECH_dom"/>
</dbReference>
<evidence type="ECO:0000313" key="7">
    <source>
        <dbReference type="Proteomes" id="UP000327039"/>
    </source>
</evidence>
<feature type="region of interest" description="Disordered" evidence="4">
    <location>
        <begin position="415"/>
        <end position="434"/>
    </location>
</feature>
<dbReference type="PANTHER" id="PTHR43176">
    <property type="entry name" value="3-HYDROXYISOBUTYRYL-COA HYDROLASE-RELATED"/>
    <property type="match status" value="1"/>
</dbReference>
<dbReference type="Gene3D" id="3.90.226.10">
    <property type="entry name" value="2-enoyl-CoA Hydratase, Chain A, domain 1"/>
    <property type="match status" value="1"/>
</dbReference>
<reference evidence="7" key="1">
    <citation type="submission" date="2019-09" db="EMBL/GenBank/DDBJ databases">
        <title>Mumia zhuanghuii sp. nov. isolated from the intestinal contents of plateau pika (Ochotona curzoniae) in the Qinghai-Tibet plateau of China.</title>
        <authorList>
            <person name="Tian Z."/>
        </authorList>
    </citation>
    <scope>NUCLEOTIDE SEQUENCE [LARGE SCALE GENOMIC DNA]</scope>
    <source>
        <strain evidence="7">DSM 25564</strain>
    </source>
</reference>
<proteinExistence type="predicted"/>
<organism evidence="6 7">
    <name type="scientific">Microbacterium radiodurans</name>
    <dbReference type="NCBI Taxonomy" id="661398"/>
    <lineage>
        <taxon>Bacteria</taxon>
        <taxon>Bacillati</taxon>
        <taxon>Actinomycetota</taxon>
        <taxon>Actinomycetes</taxon>
        <taxon>Micrococcales</taxon>
        <taxon>Microbacteriaceae</taxon>
        <taxon>Microbacterium</taxon>
    </lineage>
</organism>
<dbReference type="Pfam" id="PF16113">
    <property type="entry name" value="ECH_2"/>
    <property type="match status" value="1"/>
</dbReference>
<feature type="compositionally biased region" description="Polar residues" evidence="4">
    <location>
        <begin position="1"/>
        <end position="11"/>
    </location>
</feature>
<evidence type="ECO:0000313" key="6">
    <source>
        <dbReference type="EMBL" id="KAA9089516.1"/>
    </source>
</evidence>
<dbReference type="AlphaFoldDB" id="A0A5J5IW77"/>
<feature type="region of interest" description="Disordered" evidence="4">
    <location>
        <begin position="1"/>
        <end position="65"/>
    </location>
</feature>
<dbReference type="OrthoDB" id="9790967at2"/>
<protein>
    <recommendedName>
        <fullName evidence="2">3-hydroxyisobutyryl-CoA hydrolase</fullName>
        <ecNumber evidence="2">3.1.2.4</ecNumber>
    </recommendedName>
</protein>
<dbReference type="EMBL" id="VYRZ01000001">
    <property type="protein sequence ID" value="KAA9089516.1"/>
    <property type="molecule type" value="Genomic_DNA"/>
</dbReference>
<evidence type="ECO:0000256" key="4">
    <source>
        <dbReference type="SAM" id="MobiDB-lite"/>
    </source>
</evidence>
<feature type="domain" description="Enoyl-CoA hydratase/isomerase" evidence="5">
    <location>
        <begin position="88"/>
        <end position="413"/>
    </location>
</feature>
<dbReference type="PANTHER" id="PTHR43176:SF3">
    <property type="entry name" value="3-HYDROXYISOBUTYRYL-COA HYDROLASE, MITOCHONDRIAL"/>
    <property type="match status" value="1"/>
</dbReference>
<dbReference type="EC" id="3.1.2.4" evidence="2"/>
<dbReference type="GO" id="GO:0006574">
    <property type="term" value="P:L-valine catabolic process"/>
    <property type="evidence" value="ECO:0007669"/>
    <property type="project" value="TreeGrafter"/>
</dbReference>
<gene>
    <name evidence="6" type="ORF">F6B42_03275</name>
</gene>